<keyword evidence="1" id="KW-0433">Leucine-rich repeat</keyword>
<dbReference type="PANTHER" id="PTHR46652:SF7">
    <property type="entry name" value="LEUCINE-RICH REPEAT AND IQ DOMAIN-CONTAINING PROTEIN 1"/>
    <property type="match status" value="1"/>
</dbReference>
<dbReference type="InterPro" id="IPR050836">
    <property type="entry name" value="SDS22/Internalin_LRR"/>
</dbReference>
<accession>A0A812I168</accession>
<dbReference type="Gene3D" id="3.80.10.10">
    <property type="entry name" value="Ribonuclease Inhibitor"/>
    <property type="match status" value="2"/>
</dbReference>
<organism evidence="4 5">
    <name type="scientific">Symbiodinium natans</name>
    <dbReference type="NCBI Taxonomy" id="878477"/>
    <lineage>
        <taxon>Eukaryota</taxon>
        <taxon>Sar</taxon>
        <taxon>Alveolata</taxon>
        <taxon>Dinophyceae</taxon>
        <taxon>Suessiales</taxon>
        <taxon>Symbiodiniaceae</taxon>
        <taxon>Symbiodinium</taxon>
    </lineage>
</organism>
<dbReference type="SUPFAM" id="SSF52058">
    <property type="entry name" value="L domain-like"/>
    <property type="match status" value="1"/>
</dbReference>
<dbReference type="Pfam" id="PF14580">
    <property type="entry name" value="LRR_9"/>
    <property type="match status" value="1"/>
</dbReference>
<evidence type="ECO:0000256" key="2">
    <source>
        <dbReference type="ARBA" id="ARBA00022737"/>
    </source>
</evidence>
<feature type="compositionally biased region" description="Basic residues" evidence="3">
    <location>
        <begin position="373"/>
        <end position="392"/>
    </location>
</feature>
<dbReference type="SMART" id="SM00369">
    <property type="entry name" value="LRR_TYP"/>
    <property type="match status" value="4"/>
</dbReference>
<dbReference type="InterPro" id="IPR003591">
    <property type="entry name" value="Leu-rich_rpt_typical-subtyp"/>
</dbReference>
<dbReference type="InterPro" id="IPR001611">
    <property type="entry name" value="Leu-rich_rpt"/>
</dbReference>
<comment type="caution">
    <text evidence="4">The sequence shown here is derived from an EMBL/GenBank/DDBJ whole genome shotgun (WGS) entry which is preliminary data.</text>
</comment>
<dbReference type="PROSITE" id="PS51450">
    <property type="entry name" value="LRR"/>
    <property type="match status" value="3"/>
</dbReference>
<keyword evidence="2" id="KW-0677">Repeat</keyword>
<feature type="compositionally biased region" description="Polar residues" evidence="3">
    <location>
        <begin position="338"/>
        <end position="354"/>
    </location>
</feature>
<dbReference type="PANTHER" id="PTHR46652">
    <property type="entry name" value="LEUCINE-RICH REPEAT AND IQ DOMAIN-CONTAINING PROTEIN 1-RELATED"/>
    <property type="match status" value="1"/>
</dbReference>
<evidence type="ECO:0000256" key="3">
    <source>
        <dbReference type="SAM" id="MobiDB-lite"/>
    </source>
</evidence>
<dbReference type="Proteomes" id="UP000604046">
    <property type="component" value="Unassembled WGS sequence"/>
</dbReference>
<dbReference type="InterPro" id="IPR032675">
    <property type="entry name" value="LRR_dom_sf"/>
</dbReference>
<evidence type="ECO:0000313" key="5">
    <source>
        <dbReference type="Proteomes" id="UP000604046"/>
    </source>
</evidence>
<sequence length="392" mass="42707">MEPCESSSESDVQVASVTAGVGAKHFRFTDAWLVCNWKELLLADRRLTSIDSLESFKNLKKVELRGFLEMSHSLCWLGLAKNRLRKISGLGNLSSLAVLDLSDNRVSRLVGLEALQGLKALIATRNRIVILDGLSPKKNPLLETLILSHNQIEQCALVGFKNLKKISLAHNQLHAFPTLKKLPVLSELRLNGNKLLAISPAVASLPHLSTLDVGNNLIKQASGFDALRGLLWLTNLNVRGNLSEGDELPDQVRQIVASLQRLEILNGKRQSGKARKRRRQNDRDAQPRRAVGRARGRGASGGRGYAMHGTGRGRGSAHEDSDTELKPLRARGRGGSSVAMTKSHGQGRSATTTSKADEAAGRSPEMPDVAATKKGKKRILKKRRPGKPRPAS</sequence>
<feature type="compositionally biased region" description="Basic and acidic residues" evidence="3">
    <location>
        <begin position="316"/>
        <end position="327"/>
    </location>
</feature>
<dbReference type="OrthoDB" id="277458at2759"/>
<dbReference type="EMBL" id="CAJNDS010000150">
    <property type="protein sequence ID" value="CAE6970756.1"/>
    <property type="molecule type" value="Genomic_DNA"/>
</dbReference>
<evidence type="ECO:0000313" key="4">
    <source>
        <dbReference type="EMBL" id="CAE6970756.1"/>
    </source>
</evidence>
<dbReference type="SMART" id="SM00365">
    <property type="entry name" value="LRR_SD22"/>
    <property type="match status" value="5"/>
</dbReference>
<dbReference type="AlphaFoldDB" id="A0A812I168"/>
<keyword evidence="5" id="KW-1185">Reference proteome</keyword>
<evidence type="ECO:0000256" key="1">
    <source>
        <dbReference type="ARBA" id="ARBA00022614"/>
    </source>
</evidence>
<reference evidence="4" key="1">
    <citation type="submission" date="2021-02" db="EMBL/GenBank/DDBJ databases">
        <authorList>
            <person name="Dougan E. K."/>
            <person name="Rhodes N."/>
            <person name="Thang M."/>
            <person name="Chan C."/>
        </authorList>
    </citation>
    <scope>NUCLEOTIDE SEQUENCE</scope>
</reference>
<gene>
    <name evidence="4" type="primary">inlA</name>
    <name evidence="4" type="ORF">SNAT2548_LOCUS2513</name>
</gene>
<feature type="region of interest" description="Disordered" evidence="3">
    <location>
        <begin position="266"/>
        <end position="392"/>
    </location>
</feature>
<proteinExistence type="predicted"/>
<protein>
    <submittedName>
        <fullName evidence="4">InlA protein</fullName>
    </submittedName>
</protein>
<feature type="compositionally biased region" description="Gly residues" evidence="3">
    <location>
        <begin position="298"/>
        <end position="314"/>
    </location>
</feature>
<feature type="compositionally biased region" description="Basic residues" evidence="3">
    <location>
        <begin position="270"/>
        <end position="280"/>
    </location>
</feature>
<name>A0A812I168_9DINO</name>